<reference evidence="3" key="1">
    <citation type="submission" date="2021-11" db="EMBL/GenBank/DDBJ databases">
        <title>Streptomyces corallinus and Kineosporia corallina sp. nov., two new coral-derived marine actinobacteria.</title>
        <authorList>
            <person name="Buangrab K."/>
            <person name="Sutthacheep M."/>
            <person name="Yeemin T."/>
            <person name="Harunari E."/>
            <person name="Igarashi Y."/>
            <person name="Sripreechasak P."/>
            <person name="Kanchanasin P."/>
            <person name="Tanasupawat S."/>
            <person name="Phongsopitanun W."/>
        </authorList>
    </citation>
    <scope>NUCLEOTIDE SEQUENCE</scope>
    <source>
        <strain evidence="3">JCM 31032</strain>
    </source>
</reference>
<keyword evidence="4" id="KW-1185">Reference proteome</keyword>
<proteinExistence type="predicted"/>
<evidence type="ECO:0000256" key="1">
    <source>
        <dbReference type="SAM" id="MobiDB-lite"/>
    </source>
</evidence>
<gene>
    <name evidence="3" type="ORF">LR394_03095</name>
</gene>
<feature type="region of interest" description="Disordered" evidence="1">
    <location>
        <begin position="344"/>
        <end position="367"/>
    </location>
</feature>
<protein>
    <submittedName>
        <fullName evidence="3">HNH endonuclease</fullName>
    </submittedName>
</protein>
<evidence type="ECO:0000313" key="4">
    <source>
        <dbReference type="Proteomes" id="UP001138997"/>
    </source>
</evidence>
<dbReference type="CDD" id="cd00085">
    <property type="entry name" value="HNHc"/>
    <property type="match status" value="1"/>
</dbReference>
<keyword evidence="3" id="KW-0378">Hydrolase</keyword>
<feature type="region of interest" description="Disordered" evidence="1">
    <location>
        <begin position="444"/>
        <end position="468"/>
    </location>
</feature>
<dbReference type="AlphaFoldDB" id="A0A9X1SRQ0"/>
<dbReference type="RefSeq" id="WP_231438880.1">
    <property type="nucleotide sequence ID" value="NZ_JAJOMB010000001.1"/>
</dbReference>
<dbReference type="Pfam" id="PF02720">
    <property type="entry name" value="DUF222"/>
    <property type="match status" value="1"/>
</dbReference>
<organism evidence="3 4">
    <name type="scientific">Kineosporia babensis</name>
    <dbReference type="NCBI Taxonomy" id="499548"/>
    <lineage>
        <taxon>Bacteria</taxon>
        <taxon>Bacillati</taxon>
        <taxon>Actinomycetota</taxon>
        <taxon>Actinomycetes</taxon>
        <taxon>Kineosporiales</taxon>
        <taxon>Kineosporiaceae</taxon>
        <taxon>Kineosporia</taxon>
    </lineage>
</organism>
<feature type="domain" description="HNH nuclease" evidence="2">
    <location>
        <begin position="483"/>
        <end position="535"/>
    </location>
</feature>
<dbReference type="InterPro" id="IPR003870">
    <property type="entry name" value="DUF222"/>
</dbReference>
<dbReference type="EMBL" id="JAJOMB010000001">
    <property type="protein sequence ID" value="MCD5309867.1"/>
    <property type="molecule type" value="Genomic_DNA"/>
</dbReference>
<evidence type="ECO:0000313" key="3">
    <source>
        <dbReference type="EMBL" id="MCD5309867.1"/>
    </source>
</evidence>
<evidence type="ECO:0000259" key="2">
    <source>
        <dbReference type="SMART" id="SM00507"/>
    </source>
</evidence>
<dbReference type="InterPro" id="IPR003615">
    <property type="entry name" value="HNH_nuc"/>
</dbReference>
<name>A0A9X1SRQ0_9ACTN</name>
<feature type="region of interest" description="Disordered" evidence="1">
    <location>
        <begin position="628"/>
        <end position="666"/>
    </location>
</feature>
<keyword evidence="3" id="KW-0540">Nuclease</keyword>
<dbReference type="GO" id="GO:0004519">
    <property type="term" value="F:endonuclease activity"/>
    <property type="evidence" value="ECO:0007669"/>
    <property type="project" value="UniProtKB-KW"/>
</dbReference>
<dbReference type="Proteomes" id="UP001138997">
    <property type="component" value="Unassembled WGS sequence"/>
</dbReference>
<keyword evidence="3" id="KW-0255">Endonuclease</keyword>
<comment type="caution">
    <text evidence="3">The sequence shown here is derived from an EMBL/GenBank/DDBJ whole genome shotgun (WGS) entry which is preliminary data.</text>
</comment>
<feature type="compositionally biased region" description="Polar residues" evidence="1">
    <location>
        <begin position="344"/>
        <end position="353"/>
    </location>
</feature>
<dbReference type="SMART" id="SM00507">
    <property type="entry name" value="HNHc"/>
    <property type="match status" value="1"/>
</dbReference>
<accession>A0A9X1SRQ0</accession>
<dbReference type="Gene3D" id="1.10.30.50">
    <property type="match status" value="1"/>
</dbReference>
<feature type="region of interest" description="Disordered" evidence="1">
    <location>
        <begin position="101"/>
        <end position="142"/>
    </location>
</feature>
<sequence length="666" mass="72336">MVRHMMVSSVGEPPILLGDGVIRVGDLAEGRLHRRTPQELAALAEWLLDELDPAVFSSESPAADADVLVELAIQQEWMIRSIQAQRVRTLAQAVKVMPPARRFARKSSGSGQGRHPDRTADTDQAADSNQPAGPEQDVDSATRISPLRLISARVAPEVNCHPRSTTTLLEHARGLVEDLPTIMNLFGQARLDQARAVLITKMLHQATEKIDDFEPGSNRWVMTETMIASQAPGLTALELERLINRLLLELQPDAGVPAHEEARRSRHVQFEALDDGMALISAMVPADIAQLLHGFLDAVADAERDSARAAGNVDPRTHDQRCADALASLVQAVTNGMRIPLATDSETGESATSERPPAADQPNPTVPPAEVVQAWRQILSMNGGRSRKTLLNVTITDATLLGLDNTPGLLEGHGPVAASLARRLGIKPAQVNLIVLPDACTHPPAHNSDQAEKARRRSPSEAPCPAGLDHTLPGVNRYRPGRALTAMLTALYPTCVFPGCSTPAARCDLDHLKPFDQGGVTCPCNMRPCCRSHHRLKTFGSWSARASGPDEPYPFGSTVWTAPNGSQHHTPSPCLPGMPGWALSSVPSDPAPSPLSRVDLMPAEERTVRRTRKWQSGLDWWTSYKTKMRQQAEQRARENPPPLPRPRHAPWGEGRGRVPGLGEPPF</sequence>